<sequence length="248" mass="28512">MNNDKNDNIEISGSGQPIYRYELPQNKEDRPAVHIDDAAAEKIDAHVAAHYGKVDFVWHEIVSTDIHLDVLYVAPSPEHAHHTFITMGMSNLPMNVPTGAEAYRYAELMICLPPQWKVDQESFKDMKYYWPIYLLKSLARFPFEYNSWLSFGHSIPNGDPSEPYHESSGFTGVVLLPPIAVAPSFHTLLVDKEKEIHFFALVPLYTEEMNFKLEKGLDALFDRFDKHGINEIVDVRRKNVCKKRFGFL</sequence>
<organism evidence="2 3">
    <name type="scientific">Leptonema illini</name>
    <dbReference type="NCBI Taxonomy" id="183"/>
    <lineage>
        <taxon>Bacteria</taxon>
        <taxon>Pseudomonadati</taxon>
        <taxon>Spirochaetota</taxon>
        <taxon>Spirochaetia</taxon>
        <taxon>Leptospirales</taxon>
        <taxon>Leptospiraceae</taxon>
        <taxon>Leptonema</taxon>
    </lineage>
</organism>
<evidence type="ECO:0000259" key="1">
    <source>
        <dbReference type="Pfam" id="PF05076"/>
    </source>
</evidence>
<comment type="caution">
    <text evidence="2">The sequence shown here is derived from an EMBL/GenBank/DDBJ whole genome shotgun (WGS) entry which is preliminary data.</text>
</comment>
<dbReference type="Proteomes" id="UP000460298">
    <property type="component" value="Unassembled WGS sequence"/>
</dbReference>
<dbReference type="AlphaFoldDB" id="A0A833LX30"/>
<name>A0A833LX30_9LEPT</name>
<dbReference type="InterPro" id="IPR037181">
    <property type="entry name" value="SUFU_N"/>
</dbReference>
<protein>
    <submittedName>
        <fullName evidence="2">Suppressor of fused domain protein</fullName>
    </submittedName>
</protein>
<dbReference type="InterPro" id="IPR020941">
    <property type="entry name" value="SUFU-like_domain"/>
</dbReference>
<gene>
    <name evidence="2" type="ORF">F9K24_11050</name>
</gene>
<dbReference type="SUPFAM" id="SSF103359">
    <property type="entry name" value="Suppressor of Fused, N-terminal domain"/>
    <property type="match status" value="1"/>
</dbReference>
<proteinExistence type="predicted"/>
<dbReference type="EMBL" id="WBUI01000009">
    <property type="protein sequence ID" value="KAB2932457.1"/>
    <property type="molecule type" value="Genomic_DNA"/>
</dbReference>
<feature type="domain" description="Suppressor of fused-like" evidence="1">
    <location>
        <begin position="65"/>
        <end position="238"/>
    </location>
</feature>
<accession>A0A833LX30</accession>
<dbReference type="Pfam" id="PF05076">
    <property type="entry name" value="SUFU"/>
    <property type="match status" value="1"/>
</dbReference>
<evidence type="ECO:0000313" key="2">
    <source>
        <dbReference type="EMBL" id="KAB2932457.1"/>
    </source>
</evidence>
<evidence type="ECO:0000313" key="3">
    <source>
        <dbReference type="Proteomes" id="UP000460298"/>
    </source>
</evidence>
<reference evidence="2 3" key="1">
    <citation type="submission" date="2019-10" db="EMBL/GenBank/DDBJ databases">
        <title>Extracellular Electron Transfer in a Candidatus Methanoperedens spp. Enrichment Culture.</title>
        <authorList>
            <person name="Berger S."/>
            <person name="Rangel Shaw D."/>
            <person name="Berben T."/>
            <person name="In 'T Zandt M."/>
            <person name="Frank J."/>
            <person name="Reimann J."/>
            <person name="Jetten M.S.M."/>
            <person name="Welte C.U."/>
        </authorList>
    </citation>
    <scope>NUCLEOTIDE SEQUENCE [LARGE SCALE GENOMIC DNA]</scope>
    <source>
        <strain evidence="2">SB12</strain>
    </source>
</reference>